<dbReference type="EMBL" id="CACVAY010000119">
    <property type="protein sequence ID" value="CAA6824524.1"/>
    <property type="molecule type" value="Genomic_DNA"/>
</dbReference>
<reference evidence="5" key="1">
    <citation type="submission" date="2020-01" db="EMBL/GenBank/DDBJ databases">
        <authorList>
            <person name="Meier V. D."/>
            <person name="Meier V D."/>
        </authorList>
    </citation>
    <scope>NUCLEOTIDE SEQUENCE</scope>
    <source>
        <strain evidence="5">HLG_WM_MAG_07</strain>
    </source>
</reference>
<gene>
    <name evidence="4" type="primary">pqqD</name>
    <name evidence="5" type="ORF">HELGO_WM22504</name>
</gene>
<dbReference type="GO" id="GO:0018189">
    <property type="term" value="P:pyrroloquinoline quinone biosynthetic process"/>
    <property type="evidence" value="ECO:0007669"/>
    <property type="project" value="UniProtKB-UniRule"/>
</dbReference>
<dbReference type="UniPathway" id="UPA00539"/>
<dbReference type="InterPro" id="IPR022479">
    <property type="entry name" value="PqqD_bac"/>
</dbReference>
<dbReference type="Pfam" id="PF05402">
    <property type="entry name" value="PqqD"/>
    <property type="match status" value="1"/>
</dbReference>
<evidence type="ECO:0000256" key="4">
    <source>
        <dbReference type="HAMAP-Rule" id="MF_00655"/>
    </source>
</evidence>
<evidence type="ECO:0000256" key="3">
    <source>
        <dbReference type="ARBA" id="ARBA00022905"/>
    </source>
</evidence>
<dbReference type="InterPro" id="IPR008792">
    <property type="entry name" value="PQQD"/>
</dbReference>
<evidence type="ECO:0000256" key="2">
    <source>
        <dbReference type="ARBA" id="ARBA00011741"/>
    </source>
</evidence>
<sequence length="88" mass="9684">MNTESIPALSPLFRFQWEEAQQCHVVLYPEGMVKLSPSAGEIMKQVNGEANVATIIQTLSELFDGADVGDDVMAFIKEAEGNGWIQLK</sequence>
<dbReference type="InterPro" id="IPR041881">
    <property type="entry name" value="PqqD_sf"/>
</dbReference>
<comment type="pathway">
    <text evidence="1 4">Cofactor biosynthesis; pyrroloquinoline quinone biosynthesis.</text>
</comment>
<dbReference type="HAMAP" id="MF_00655">
    <property type="entry name" value="PQQ_syn_PqqD"/>
    <property type="match status" value="1"/>
</dbReference>
<evidence type="ECO:0000313" key="5">
    <source>
        <dbReference type="EMBL" id="CAA6824524.1"/>
    </source>
</evidence>
<dbReference type="NCBIfam" id="TIGR03859">
    <property type="entry name" value="PQQ_PqqD"/>
    <property type="match status" value="1"/>
</dbReference>
<dbReference type="AlphaFoldDB" id="A0A6S6TYJ3"/>
<protein>
    <recommendedName>
        <fullName evidence="4">PqqA binding protein</fullName>
    </recommendedName>
    <alternativeName>
        <fullName evidence="4">Coenzyme PQQ synthesis protein D</fullName>
    </alternativeName>
    <alternativeName>
        <fullName evidence="4">Pyrroloquinoline quinone biosynthesis protein D</fullName>
    </alternativeName>
</protein>
<keyword evidence="3 4" id="KW-0884">PQQ biosynthesis</keyword>
<dbReference type="NCBIfam" id="NF002535">
    <property type="entry name" value="PRK02079.1"/>
    <property type="match status" value="1"/>
</dbReference>
<accession>A0A6S6TYJ3</accession>
<dbReference type="GO" id="GO:0048038">
    <property type="term" value="F:quinone binding"/>
    <property type="evidence" value="ECO:0007669"/>
    <property type="project" value="InterPro"/>
</dbReference>
<dbReference type="Gene3D" id="1.10.10.1150">
    <property type="entry name" value="Coenzyme PQQ synthesis protein D (PqqD)"/>
    <property type="match status" value="1"/>
</dbReference>
<evidence type="ECO:0000256" key="1">
    <source>
        <dbReference type="ARBA" id="ARBA00004886"/>
    </source>
</evidence>
<comment type="function">
    <text evidence="4">Functions as a PqqA binding protein and presents PqqA to PqqE, in the pyrroloquinoline quinone (PQQ) biosynthetic pathway.</text>
</comment>
<comment type="similarity">
    <text evidence="4">Belongs to the PqqD family.</text>
</comment>
<name>A0A6S6TYJ3_9GAMM</name>
<comment type="subunit">
    <text evidence="2 4">Monomer. Interacts with PqqE.</text>
</comment>
<proteinExistence type="inferred from homology"/>
<organism evidence="5">
    <name type="scientific">uncultured Thiotrichaceae bacterium</name>
    <dbReference type="NCBI Taxonomy" id="298394"/>
    <lineage>
        <taxon>Bacteria</taxon>
        <taxon>Pseudomonadati</taxon>
        <taxon>Pseudomonadota</taxon>
        <taxon>Gammaproteobacteria</taxon>
        <taxon>Thiotrichales</taxon>
        <taxon>Thiotrichaceae</taxon>
        <taxon>environmental samples</taxon>
    </lineage>
</organism>